<dbReference type="STRING" id="1245469.S58_43910"/>
<sequence length="133" mass="14351">MHAEVTEGLEAFEELVRSSPVDVEPQRGGHLYIAHRQRNLDKIAAESKVLNDVFGYASHVISHEELANDFVNEAEAVGAVHRLEQACIRPSSPSAICRWRARSARGSIPQARSSASSNATGSSCCARPVALSV</sequence>
<dbReference type="Proteomes" id="UP000011841">
    <property type="component" value="Chromosome"/>
</dbReference>
<evidence type="ECO:0000313" key="1">
    <source>
        <dbReference type="EMBL" id="BAM90376.1"/>
    </source>
</evidence>
<reference evidence="1 2" key="1">
    <citation type="journal article" date="2013" name="Appl. Environ. Microbiol.">
        <title>Genome analysis suggests that the soil oligotrophic bacterium Agromonas oligotrophica (Bradyrhizobium oligotrophicum) is a nitrogen-fixing symbiont of Aeschynomene indica.</title>
        <authorList>
            <person name="Okubo T."/>
            <person name="Fukushima S."/>
            <person name="Itakura M."/>
            <person name="Oshima K."/>
            <person name="Longtonglang A."/>
            <person name="Teaumroong N."/>
            <person name="Mitsui H."/>
            <person name="Hattori M."/>
            <person name="Hattori R."/>
            <person name="Hattori T."/>
            <person name="Minamisawa K."/>
        </authorList>
    </citation>
    <scope>NUCLEOTIDE SEQUENCE [LARGE SCALE GENOMIC DNA]</scope>
    <source>
        <strain evidence="1 2">S58</strain>
    </source>
</reference>
<name>M4ZAJ3_9BRAD</name>
<dbReference type="GeneID" id="301821230"/>
<evidence type="ECO:0000313" key="2">
    <source>
        <dbReference type="Proteomes" id="UP000011841"/>
    </source>
</evidence>
<dbReference type="eggNOG" id="COG0665">
    <property type="taxonomic scope" value="Bacteria"/>
</dbReference>
<dbReference type="AlphaFoldDB" id="M4ZAJ3"/>
<protein>
    <submittedName>
        <fullName evidence="1">FAD dependent oxidoreductase</fullName>
    </submittedName>
</protein>
<accession>M4ZAJ3</accession>
<dbReference type="EMBL" id="AP012603">
    <property type="protein sequence ID" value="BAM90376.1"/>
    <property type="molecule type" value="Genomic_DNA"/>
</dbReference>
<dbReference type="PATRIC" id="fig|1245469.3.peg.4496"/>
<dbReference type="KEGG" id="aol:S58_43910"/>
<gene>
    <name evidence="1" type="ORF">S58_43910</name>
</gene>
<dbReference type="HOGENOM" id="CLU_1902670_0_0_5"/>
<keyword evidence="2" id="KW-1185">Reference proteome</keyword>
<proteinExistence type="predicted"/>
<dbReference type="RefSeq" id="WP_015667482.1">
    <property type="nucleotide sequence ID" value="NC_020453.1"/>
</dbReference>
<organism evidence="1 2">
    <name type="scientific">Bradyrhizobium oligotrophicum S58</name>
    <dbReference type="NCBI Taxonomy" id="1245469"/>
    <lineage>
        <taxon>Bacteria</taxon>
        <taxon>Pseudomonadati</taxon>
        <taxon>Pseudomonadota</taxon>
        <taxon>Alphaproteobacteria</taxon>
        <taxon>Hyphomicrobiales</taxon>
        <taxon>Nitrobacteraceae</taxon>
        <taxon>Bradyrhizobium</taxon>
    </lineage>
</organism>